<dbReference type="Pfam" id="PF08583">
    <property type="entry name" value="Cmc1"/>
    <property type="match status" value="1"/>
</dbReference>
<dbReference type="GO" id="GO:0005743">
    <property type="term" value="C:mitochondrial inner membrane"/>
    <property type="evidence" value="ECO:0007669"/>
    <property type="project" value="UniProtKB-SubCell"/>
</dbReference>
<dbReference type="InterPro" id="IPR013892">
    <property type="entry name" value="Cyt_c_biogenesis_Cmc1-like"/>
</dbReference>
<reference evidence="4 5" key="1">
    <citation type="submission" date="2015-10" db="EMBL/GenBank/DDBJ databases">
        <title>Draft genomes sequences of Candida glabrata isolates 1A, 1B, 2A, 2B, 3A and 3B.</title>
        <authorList>
            <person name="Haavelsrud O.E."/>
            <person name="Gaustad P."/>
        </authorList>
    </citation>
    <scope>NUCLEOTIDE SEQUENCE [LARGE SCALE GENOMIC DNA]</scope>
    <source>
        <strain evidence="4">910700640</strain>
    </source>
</reference>
<evidence type="ECO:0000313" key="4">
    <source>
        <dbReference type="EMBL" id="KTB01259.1"/>
    </source>
</evidence>
<organism evidence="4 5">
    <name type="scientific">Candida glabrata</name>
    <name type="common">Yeast</name>
    <name type="synonym">Torulopsis glabrata</name>
    <dbReference type="NCBI Taxonomy" id="5478"/>
    <lineage>
        <taxon>Eukaryota</taxon>
        <taxon>Fungi</taxon>
        <taxon>Dikarya</taxon>
        <taxon>Ascomycota</taxon>
        <taxon>Saccharomycotina</taxon>
        <taxon>Saccharomycetes</taxon>
        <taxon>Saccharomycetales</taxon>
        <taxon>Saccharomycetaceae</taxon>
        <taxon>Nakaseomyces</taxon>
    </lineage>
</organism>
<accession>A0A0W0CNV4</accession>
<dbReference type="VEuPathDB" id="FungiDB:GW608_D02189"/>
<dbReference type="VEuPathDB" id="FungiDB:CAGL0D02046g"/>
<name>A0A0W0CNV4_CANGB</name>
<dbReference type="Proteomes" id="UP000054886">
    <property type="component" value="Unassembled WGS sequence"/>
</dbReference>
<dbReference type="GO" id="GO:0005758">
    <property type="term" value="C:mitochondrial intermembrane space"/>
    <property type="evidence" value="ECO:0007669"/>
    <property type="project" value="EnsemblFungi"/>
</dbReference>
<keyword evidence="3" id="KW-0143">Chaperone</keyword>
<evidence type="ECO:0000256" key="1">
    <source>
        <dbReference type="ARBA" id="ARBA00007347"/>
    </source>
</evidence>
<keyword evidence="3" id="KW-0472">Membrane</keyword>
<dbReference type="EMBL" id="LLZZ01000131">
    <property type="protein sequence ID" value="KTB01259.1"/>
    <property type="molecule type" value="Genomic_DNA"/>
</dbReference>
<comment type="caution">
    <text evidence="4">The sequence shown here is derived from an EMBL/GenBank/DDBJ whole genome shotgun (WGS) entry which is preliminary data.</text>
</comment>
<evidence type="ECO:0000256" key="3">
    <source>
        <dbReference type="RuleBase" id="RU364104"/>
    </source>
</evidence>
<dbReference type="VEuPathDB" id="FungiDB:GWK60_D02189"/>
<protein>
    <recommendedName>
        <fullName evidence="3">COX assembly mitochondrial protein</fullName>
    </recommendedName>
</protein>
<gene>
    <name evidence="4" type="ORF">AO440_000696</name>
</gene>
<keyword evidence="2" id="KW-1015">Disulfide bond</keyword>
<dbReference type="VEuPathDB" id="FungiDB:B1J91_D02046g"/>
<dbReference type="PhylomeDB" id="A0A0W0CNV4"/>
<dbReference type="OrthoDB" id="6224010at2759"/>
<evidence type="ECO:0000313" key="5">
    <source>
        <dbReference type="Proteomes" id="UP000054886"/>
    </source>
</evidence>
<comment type="similarity">
    <text evidence="1 3">Belongs to the CMC family.</text>
</comment>
<dbReference type="GO" id="GO:0005507">
    <property type="term" value="F:copper ion binding"/>
    <property type="evidence" value="ECO:0007669"/>
    <property type="project" value="EnsemblFungi"/>
</dbReference>
<dbReference type="GO" id="GO:0033617">
    <property type="term" value="P:mitochondrial respiratory chain complex IV assembly"/>
    <property type="evidence" value="ECO:0007669"/>
    <property type="project" value="EnsemblFungi"/>
</dbReference>
<dbReference type="OMA" id="WILTPKE"/>
<keyword evidence="3" id="KW-0999">Mitochondrion inner membrane</keyword>
<proteinExistence type="inferred from homology"/>
<dbReference type="AlphaFoldDB" id="A0A0W0CNV4"/>
<comment type="function">
    <text evidence="3">Required for mitochondrial cytochrome c oxidase (COX) assembly and respiration.</text>
</comment>
<comment type="subcellular location">
    <subcellularLocation>
        <location evidence="3">Mitochondrion inner membrane</location>
    </subcellularLocation>
</comment>
<sequence>MSEQAASESGRRVPLWVLNAREEKEARTNLKNMAYKNCDEYVKAMADCAKQNGLKCFPACDQQRADMRQCLLFYQTDHYLDVERDKIVQKRIARLEEMVNKQKS</sequence>
<keyword evidence="3" id="KW-0496">Mitochondrion</keyword>
<evidence type="ECO:0000256" key="2">
    <source>
        <dbReference type="ARBA" id="ARBA00023157"/>
    </source>
</evidence>
<dbReference type="VEuPathDB" id="FungiDB:GVI51_D01969"/>